<gene>
    <name evidence="1" type="ORF">MNBD_CHLOROFLEXI01-2795</name>
</gene>
<organism evidence="1">
    <name type="scientific">hydrothermal vent metagenome</name>
    <dbReference type="NCBI Taxonomy" id="652676"/>
    <lineage>
        <taxon>unclassified sequences</taxon>
        <taxon>metagenomes</taxon>
        <taxon>ecological metagenomes</taxon>
    </lineage>
</organism>
<dbReference type="Pfam" id="PF04365">
    <property type="entry name" value="BrnT_toxin"/>
    <property type="match status" value="1"/>
</dbReference>
<evidence type="ECO:0008006" key="2">
    <source>
        <dbReference type="Google" id="ProtNLM"/>
    </source>
</evidence>
<sequence length="106" mass="12647">MKINGYIWREDVVDKLRWKHNVDIDEVEEVFTNRPYVEKIARGHYKGEDVYVAFGQTDAGRYLTVIFIYKRDHRALGAIRKIIRVKLYDSTEKRFAKQSIIKAVHF</sequence>
<dbReference type="EMBL" id="UOEU01000025">
    <property type="protein sequence ID" value="VAW30072.1"/>
    <property type="molecule type" value="Genomic_DNA"/>
</dbReference>
<accession>A0A3B0UUM9</accession>
<dbReference type="AlphaFoldDB" id="A0A3B0UUM9"/>
<protein>
    <recommendedName>
        <fullName evidence="2">BrnT family toxin</fullName>
    </recommendedName>
</protein>
<dbReference type="InterPro" id="IPR007460">
    <property type="entry name" value="BrnT_toxin"/>
</dbReference>
<evidence type="ECO:0000313" key="1">
    <source>
        <dbReference type="EMBL" id="VAW30072.1"/>
    </source>
</evidence>
<proteinExistence type="predicted"/>
<reference evidence="1" key="1">
    <citation type="submission" date="2018-06" db="EMBL/GenBank/DDBJ databases">
        <authorList>
            <person name="Zhirakovskaya E."/>
        </authorList>
    </citation>
    <scope>NUCLEOTIDE SEQUENCE</scope>
</reference>
<name>A0A3B0UUM9_9ZZZZ</name>